<keyword evidence="6 9" id="KW-0822">Tryptophan biosynthesis</keyword>
<keyword evidence="7 9" id="KW-0057">Aromatic amino acid biosynthesis</keyword>
<dbReference type="InterPro" id="IPR001240">
    <property type="entry name" value="PRAI_dom"/>
</dbReference>
<evidence type="ECO:0000256" key="7">
    <source>
        <dbReference type="ARBA" id="ARBA00023141"/>
    </source>
</evidence>
<evidence type="ECO:0000256" key="3">
    <source>
        <dbReference type="ARBA" id="ARBA00012572"/>
    </source>
</evidence>
<organism evidence="11 12">
    <name type="scientific">Megasphaera stantonii</name>
    <dbReference type="NCBI Taxonomy" id="2144175"/>
    <lineage>
        <taxon>Bacteria</taxon>
        <taxon>Bacillati</taxon>
        <taxon>Bacillota</taxon>
        <taxon>Negativicutes</taxon>
        <taxon>Veillonellales</taxon>
        <taxon>Veillonellaceae</taxon>
        <taxon>Megasphaera</taxon>
    </lineage>
</organism>
<accession>A0A346AYM8</accession>
<comment type="pathway">
    <text evidence="2 9">Amino-acid biosynthesis; L-tryptophan biosynthesis; L-tryptophan from chorismate: step 3/5.</text>
</comment>
<dbReference type="EMBL" id="CP029462">
    <property type="protein sequence ID" value="AXL20971.1"/>
    <property type="molecule type" value="Genomic_DNA"/>
</dbReference>
<comment type="similarity">
    <text evidence="9">Belongs to the TrpF family.</text>
</comment>
<dbReference type="AlphaFoldDB" id="A0A346AYM8"/>
<keyword evidence="5 9" id="KW-0028">Amino-acid biosynthesis</keyword>
<dbReference type="OrthoDB" id="9786954at2"/>
<dbReference type="InterPro" id="IPR013785">
    <property type="entry name" value="Aldolase_TIM"/>
</dbReference>
<evidence type="ECO:0000256" key="1">
    <source>
        <dbReference type="ARBA" id="ARBA00001164"/>
    </source>
</evidence>
<dbReference type="InterPro" id="IPR044643">
    <property type="entry name" value="TrpF_fam"/>
</dbReference>
<dbReference type="SUPFAM" id="SSF51366">
    <property type="entry name" value="Ribulose-phoshate binding barrel"/>
    <property type="match status" value="1"/>
</dbReference>
<dbReference type="RefSeq" id="WP_107196476.1">
    <property type="nucleotide sequence ID" value="NZ_CP029462.1"/>
</dbReference>
<feature type="domain" description="N-(5'phosphoribosyl) anthranilate isomerase (PRAI)" evidence="10">
    <location>
        <begin position="5"/>
        <end position="192"/>
    </location>
</feature>
<dbReference type="Pfam" id="PF00697">
    <property type="entry name" value="PRAI"/>
    <property type="match status" value="1"/>
</dbReference>
<dbReference type="GO" id="GO:0004640">
    <property type="term" value="F:phosphoribosylanthranilate isomerase activity"/>
    <property type="evidence" value="ECO:0007669"/>
    <property type="project" value="UniProtKB-UniRule"/>
</dbReference>
<evidence type="ECO:0000256" key="9">
    <source>
        <dbReference type="HAMAP-Rule" id="MF_00135"/>
    </source>
</evidence>
<dbReference type="CDD" id="cd00405">
    <property type="entry name" value="PRAI"/>
    <property type="match status" value="1"/>
</dbReference>
<dbReference type="PANTHER" id="PTHR42894">
    <property type="entry name" value="N-(5'-PHOSPHORIBOSYL)ANTHRANILATE ISOMERASE"/>
    <property type="match status" value="1"/>
</dbReference>
<dbReference type="UniPathway" id="UPA00035">
    <property type="reaction ID" value="UER00042"/>
</dbReference>
<evidence type="ECO:0000256" key="2">
    <source>
        <dbReference type="ARBA" id="ARBA00004664"/>
    </source>
</evidence>
<keyword evidence="12" id="KW-1185">Reference proteome</keyword>
<sequence>MVKIKLCGLTRRCDIKWANELHPDYVGFVFAGSRRRVTDGQAAQLRKILREDIPAVGVFVDEPIDHVAALVRQGVIQMVQLHGAEDEGYIRELRRAVSVPVIQAFSVRSPEDIQAAGKSSADFILLDHGTGGTGQAFDWTLAAALDRPYFLAGGLHPGNAAVAAELRPYAVDVSSGIETEGVKDRQKMVEFARRIRHTF</sequence>
<evidence type="ECO:0000256" key="5">
    <source>
        <dbReference type="ARBA" id="ARBA00022605"/>
    </source>
</evidence>
<evidence type="ECO:0000256" key="8">
    <source>
        <dbReference type="ARBA" id="ARBA00023235"/>
    </source>
</evidence>
<evidence type="ECO:0000313" key="12">
    <source>
        <dbReference type="Proteomes" id="UP000254337"/>
    </source>
</evidence>
<proteinExistence type="inferred from homology"/>
<name>A0A346AYM8_9FIRM</name>
<dbReference type="PANTHER" id="PTHR42894:SF1">
    <property type="entry name" value="N-(5'-PHOSPHORIBOSYL)ANTHRANILATE ISOMERASE"/>
    <property type="match status" value="1"/>
</dbReference>
<dbReference type="EC" id="5.3.1.24" evidence="3 9"/>
<evidence type="ECO:0000259" key="10">
    <source>
        <dbReference type="Pfam" id="PF00697"/>
    </source>
</evidence>
<dbReference type="KEGG" id="meg:DKB62_04990"/>
<keyword evidence="8 9" id="KW-0413">Isomerase</keyword>
<evidence type="ECO:0000256" key="6">
    <source>
        <dbReference type="ARBA" id="ARBA00022822"/>
    </source>
</evidence>
<dbReference type="HAMAP" id="MF_00135">
    <property type="entry name" value="PRAI"/>
    <property type="match status" value="1"/>
</dbReference>
<protein>
    <recommendedName>
        <fullName evidence="4 9">N-(5'-phosphoribosyl)anthranilate isomerase</fullName>
        <shortName evidence="9">PRAI</shortName>
        <ecNumber evidence="3 9">5.3.1.24</ecNumber>
    </recommendedName>
</protein>
<evidence type="ECO:0000256" key="4">
    <source>
        <dbReference type="ARBA" id="ARBA00022272"/>
    </source>
</evidence>
<comment type="catalytic activity">
    <reaction evidence="1 9">
        <text>N-(5-phospho-beta-D-ribosyl)anthranilate = 1-(2-carboxyphenylamino)-1-deoxy-D-ribulose 5-phosphate</text>
        <dbReference type="Rhea" id="RHEA:21540"/>
        <dbReference type="ChEBI" id="CHEBI:18277"/>
        <dbReference type="ChEBI" id="CHEBI:58613"/>
        <dbReference type="EC" id="5.3.1.24"/>
    </reaction>
</comment>
<dbReference type="GO" id="GO:0000162">
    <property type="term" value="P:L-tryptophan biosynthetic process"/>
    <property type="evidence" value="ECO:0007669"/>
    <property type="project" value="UniProtKB-UniRule"/>
</dbReference>
<dbReference type="Proteomes" id="UP000254337">
    <property type="component" value="Chromosome"/>
</dbReference>
<dbReference type="Gene3D" id="3.20.20.70">
    <property type="entry name" value="Aldolase class I"/>
    <property type="match status" value="1"/>
</dbReference>
<gene>
    <name evidence="9" type="primary">trpF</name>
    <name evidence="11" type="ORF">DKB62_04990</name>
</gene>
<dbReference type="InterPro" id="IPR011060">
    <property type="entry name" value="RibuloseP-bd_barrel"/>
</dbReference>
<reference evidence="11 12" key="1">
    <citation type="submission" date="2018-05" db="EMBL/GenBank/DDBJ databases">
        <title>Complete genome sequence of Megasphaera sp. AJH120T, isolated from the ceca of a chicken.</title>
        <authorList>
            <person name="Maki J."/>
            <person name="Looft T."/>
        </authorList>
    </citation>
    <scope>NUCLEOTIDE SEQUENCE [LARGE SCALE GENOMIC DNA]</scope>
    <source>
        <strain evidence="11 12">AJH120</strain>
    </source>
</reference>
<evidence type="ECO:0000313" key="11">
    <source>
        <dbReference type="EMBL" id="AXL20971.1"/>
    </source>
</evidence>